<feature type="region of interest" description="Disordered" evidence="1">
    <location>
        <begin position="1048"/>
        <end position="1156"/>
    </location>
</feature>
<feature type="compositionally biased region" description="Low complexity" evidence="1">
    <location>
        <begin position="986"/>
        <end position="1004"/>
    </location>
</feature>
<feature type="domain" description="Spidroin N-terminal" evidence="2">
    <location>
        <begin position="292"/>
        <end position="409"/>
    </location>
</feature>
<feature type="compositionally biased region" description="Low complexity" evidence="1">
    <location>
        <begin position="173"/>
        <end position="207"/>
    </location>
</feature>
<feature type="compositionally biased region" description="Polar residues" evidence="1">
    <location>
        <begin position="121"/>
        <end position="170"/>
    </location>
</feature>
<feature type="compositionally biased region" description="Polar residues" evidence="1">
    <location>
        <begin position="1675"/>
        <end position="1692"/>
    </location>
</feature>
<feature type="compositionally biased region" description="Low complexity" evidence="1">
    <location>
        <begin position="2562"/>
        <end position="2577"/>
    </location>
</feature>
<feature type="region of interest" description="Disordered" evidence="1">
    <location>
        <begin position="1456"/>
        <end position="1765"/>
    </location>
</feature>
<feature type="compositionally biased region" description="Low complexity" evidence="1">
    <location>
        <begin position="1456"/>
        <end position="1465"/>
    </location>
</feature>
<feature type="compositionally biased region" description="Acidic residues" evidence="1">
    <location>
        <begin position="59"/>
        <end position="68"/>
    </location>
</feature>
<feature type="region of interest" description="Disordered" evidence="1">
    <location>
        <begin position="823"/>
        <end position="1032"/>
    </location>
</feature>
<feature type="compositionally biased region" description="Polar residues" evidence="1">
    <location>
        <begin position="1750"/>
        <end position="1759"/>
    </location>
</feature>
<feature type="compositionally biased region" description="Polar residues" evidence="1">
    <location>
        <begin position="849"/>
        <end position="874"/>
    </location>
</feature>
<feature type="region of interest" description="Disordered" evidence="1">
    <location>
        <begin position="2383"/>
        <end position="2406"/>
    </location>
</feature>
<feature type="compositionally biased region" description="Polar residues" evidence="1">
    <location>
        <begin position="930"/>
        <end position="948"/>
    </location>
</feature>
<dbReference type="Gene3D" id="1.10.274.70">
    <property type="match status" value="1"/>
</dbReference>
<feature type="region of interest" description="Disordered" evidence="1">
    <location>
        <begin position="31"/>
        <end position="289"/>
    </location>
</feature>
<proteinExistence type="predicted"/>
<dbReference type="Proteomes" id="UP000807504">
    <property type="component" value="Unassembled WGS sequence"/>
</dbReference>
<feature type="compositionally biased region" description="Polar residues" evidence="1">
    <location>
        <begin position="1240"/>
        <end position="1249"/>
    </location>
</feature>
<feature type="compositionally biased region" description="Basic residues" evidence="1">
    <location>
        <begin position="2499"/>
        <end position="2534"/>
    </location>
</feature>
<feature type="region of interest" description="Disordered" evidence="1">
    <location>
        <begin position="1898"/>
        <end position="1934"/>
    </location>
</feature>
<feature type="compositionally biased region" description="Basic and acidic residues" evidence="1">
    <location>
        <begin position="676"/>
        <end position="694"/>
    </location>
</feature>
<dbReference type="Pfam" id="PF16763">
    <property type="entry name" value="Spidroin_N"/>
    <property type="match status" value="1"/>
</dbReference>
<evidence type="ECO:0000313" key="3">
    <source>
        <dbReference type="EMBL" id="KAF8767566.1"/>
    </source>
</evidence>
<dbReference type="EMBL" id="JABXBU010002230">
    <property type="protein sequence ID" value="KAF8767566.1"/>
    <property type="molecule type" value="Genomic_DNA"/>
</dbReference>
<feature type="region of interest" description="Disordered" evidence="1">
    <location>
        <begin position="1181"/>
        <end position="1221"/>
    </location>
</feature>
<feature type="compositionally biased region" description="Polar residues" evidence="1">
    <location>
        <begin position="86"/>
        <end position="112"/>
    </location>
</feature>
<feature type="region of interest" description="Disordered" evidence="1">
    <location>
        <begin position="2036"/>
        <end position="2078"/>
    </location>
</feature>
<feature type="compositionally biased region" description="Polar residues" evidence="1">
    <location>
        <begin position="1397"/>
        <end position="1411"/>
    </location>
</feature>
<evidence type="ECO:0000259" key="2">
    <source>
        <dbReference type="Pfam" id="PF16763"/>
    </source>
</evidence>
<feature type="compositionally biased region" description="Polar residues" evidence="1">
    <location>
        <begin position="1338"/>
        <end position="1355"/>
    </location>
</feature>
<feature type="compositionally biased region" description="Basic residues" evidence="1">
    <location>
        <begin position="548"/>
        <end position="563"/>
    </location>
</feature>
<feature type="compositionally biased region" description="Low complexity" evidence="1">
    <location>
        <begin position="616"/>
        <end position="640"/>
    </location>
</feature>
<organism evidence="3 4">
    <name type="scientific">Argiope bruennichi</name>
    <name type="common">Wasp spider</name>
    <name type="synonym">Aranea bruennichi</name>
    <dbReference type="NCBI Taxonomy" id="94029"/>
    <lineage>
        <taxon>Eukaryota</taxon>
        <taxon>Metazoa</taxon>
        <taxon>Ecdysozoa</taxon>
        <taxon>Arthropoda</taxon>
        <taxon>Chelicerata</taxon>
        <taxon>Arachnida</taxon>
        <taxon>Araneae</taxon>
        <taxon>Araneomorphae</taxon>
        <taxon>Entelegynae</taxon>
        <taxon>Araneoidea</taxon>
        <taxon>Araneidae</taxon>
        <taxon>Argiope</taxon>
    </lineage>
</organism>
<feature type="compositionally biased region" description="Polar residues" evidence="1">
    <location>
        <begin position="743"/>
        <end position="761"/>
    </location>
</feature>
<dbReference type="InterPro" id="IPR031913">
    <property type="entry name" value="Spidroin_N"/>
</dbReference>
<evidence type="ECO:0000313" key="4">
    <source>
        <dbReference type="Proteomes" id="UP000807504"/>
    </source>
</evidence>
<comment type="caution">
    <text evidence="3">The sequence shown here is derived from an EMBL/GenBank/DDBJ whole genome shotgun (WGS) entry which is preliminary data.</text>
</comment>
<dbReference type="InterPro" id="IPR038243">
    <property type="entry name" value="Spidroin_N_sf"/>
</dbReference>
<protein>
    <recommendedName>
        <fullName evidence="2">Spidroin N-terminal domain-containing protein</fullName>
    </recommendedName>
</protein>
<feature type="compositionally biased region" description="Basic residues" evidence="1">
    <location>
        <begin position="654"/>
        <end position="668"/>
    </location>
</feature>
<feature type="compositionally biased region" description="Polar residues" evidence="1">
    <location>
        <begin position="212"/>
        <end position="230"/>
    </location>
</feature>
<feature type="compositionally biased region" description="Polar residues" evidence="1">
    <location>
        <begin position="832"/>
        <end position="841"/>
    </location>
</feature>
<gene>
    <name evidence="3" type="ORF">HNY73_020504</name>
</gene>
<feature type="compositionally biased region" description="Polar residues" evidence="1">
    <location>
        <begin position="2267"/>
        <end position="2279"/>
    </location>
</feature>
<feature type="compositionally biased region" description="Low complexity" evidence="1">
    <location>
        <begin position="1103"/>
        <end position="1140"/>
    </location>
</feature>
<feature type="compositionally biased region" description="Basic residues" evidence="1">
    <location>
        <begin position="1898"/>
        <end position="1907"/>
    </location>
</feature>
<feature type="compositionally biased region" description="Basic and acidic residues" evidence="1">
    <location>
        <begin position="2535"/>
        <end position="2553"/>
    </location>
</feature>
<feature type="compositionally biased region" description="Basic residues" evidence="1">
    <location>
        <begin position="1426"/>
        <end position="1440"/>
    </location>
</feature>
<feature type="compositionally biased region" description="Polar residues" evidence="1">
    <location>
        <begin position="1257"/>
        <end position="1282"/>
    </location>
</feature>
<feature type="region of interest" description="Disordered" evidence="1">
    <location>
        <begin position="2167"/>
        <end position="2187"/>
    </location>
</feature>
<feature type="compositionally biased region" description="Basic residues" evidence="1">
    <location>
        <begin position="1649"/>
        <end position="1663"/>
    </location>
</feature>
<name>A0A8T0E8B5_ARGBR</name>
<reference evidence="3" key="1">
    <citation type="journal article" date="2020" name="bioRxiv">
        <title>Chromosome-level reference genome of the European wasp spider Argiope bruennichi: a resource for studies on range expansion and evolutionary adaptation.</title>
        <authorList>
            <person name="Sheffer M.M."/>
            <person name="Hoppe A."/>
            <person name="Krehenwinkel H."/>
            <person name="Uhl G."/>
            <person name="Kuss A.W."/>
            <person name="Jensen L."/>
            <person name="Jensen C."/>
            <person name="Gillespie R.G."/>
            <person name="Hoff K.J."/>
            <person name="Prost S."/>
        </authorList>
    </citation>
    <scope>NUCLEOTIDE SEQUENCE</scope>
</reference>
<feature type="compositionally biased region" description="Low complexity" evidence="1">
    <location>
        <begin position="956"/>
        <end position="975"/>
    </location>
</feature>
<feature type="region of interest" description="Disordered" evidence="1">
    <location>
        <begin position="3049"/>
        <end position="3069"/>
    </location>
</feature>
<feature type="compositionally biased region" description="Polar residues" evidence="1">
    <location>
        <begin position="1561"/>
        <end position="1579"/>
    </location>
</feature>
<feature type="region of interest" description="Disordered" evidence="1">
    <location>
        <begin position="584"/>
        <end position="774"/>
    </location>
</feature>
<feature type="compositionally biased region" description="Low complexity" evidence="1">
    <location>
        <begin position="695"/>
        <end position="733"/>
    </location>
</feature>
<feature type="region of interest" description="Disordered" evidence="1">
    <location>
        <begin position="2485"/>
        <end position="2623"/>
    </location>
</feature>
<reference evidence="3" key="2">
    <citation type="submission" date="2020-06" db="EMBL/GenBank/DDBJ databases">
        <authorList>
            <person name="Sheffer M."/>
        </authorList>
    </citation>
    <scope>NUCLEOTIDE SEQUENCE</scope>
</reference>
<feature type="compositionally biased region" description="Polar residues" evidence="1">
    <location>
        <begin position="255"/>
        <end position="280"/>
    </location>
</feature>
<feature type="compositionally biased region" description="Low complexity" evidence="1">
    <location>
        <begin position="1698"/>
        <end position="1735"/>
    </location>
</feature>
<sequence>MGAISPQGHPLFTSCVIRSIPLAFPAFPENERKKDQRLDSGISHSPAGIYSEIVRSAESYDEYEEYEYDQSSSQQNSYEQSSENEPNLSFPQQNANGRDSENEPGQSSSEQNIEGGDSENESGQSFPQQNANGQNYQPGQNFPQQDTSGQSYQPGENYPQQDTSGQSYQPGENYPQPNANGQNYQPGQNYPQQNANGQNYQPGQNYPHYNANGHNYQPGQNYPQYNGNGHNYQPGQNYPQYNGNGQNFQPGQHYPQYNGNGQNYQPGQHYPQQNDNGQNSDDYENDPLGFNELGDQFANIFVQNILNNPHFGKGADTDFSEVTYALTDAINLLRQAHHALPEQKRTIMIAFAATIAELIVIECRDTLSIFQKVEIVTNALKTAYEQTTGRINYPLINEVTFLVIIFLEETSQKPPVDVHELFPGFPGLIFLPKTFQPKFTYDPRLISYIYGQPDDFTFDIPTKNGIPQEKVPGQNYTVYFPFLRRFIEEVENIYPLYPYHTMPESEYQLLFPQLYRLKPRNYNYTIYRRGSNPYEVLHRHPGKKIRREVEHKHHRRIKHRHHRPGEPSSESSSIYIPIEEEKTTPATGTTTGSGLTIPGIGTAPGTSTTPIKGEKTTTPGIGTTPGESQETTGPETGTTPVFGKRTPTSGERVHLHKHKIRIRRKHHRPGEPSYVEQHELWLKYNSRKDTEKHTPGTGTSPGEGQSTPGTGTSPGKGQTTPGIGTGTTPIEGQKTTIPGMETTPGQGTTVPGIGTTSSEGGKTTLPGVGTTPGEVRKPQDLEWYYSWKVRKQPLLESELHQEKVRKQLDLKLEQHRYSYYYTTSGEETTTTPSGLITSPGGTTYFGPTPKTSVPGTEGTTPSSGEITTPGTGSTPEKGRTTPGTGTSPGEGQNTPGTGNSPGKGQTTPGIGTGTTPIEGQKTTIPGMETTPGQGTTVPGIGTTSSEGGKTTLPGVGTTPGESQETTGPGTGTTPMEGEKTTAPGIGTTPGESQETTGPETGTTPVFGKRTPRSGERVHLHKHKIRIRRKHHRPGEPSYVYSYYYTTSGEETTTTPSGLITSPGGTTYFGPTPKTSVPGTEGTTPSSGEITTPGTGSTPEKGRTTPGTGTSPGEGQSTPGTGTSPEKGQTTPGIGIGTTPIEGQKTTIPGMETYPGQGTTVPGICTLLGRWKNDITWSRNYSRRSQETTGPGLVNTPMEGEKTTAPGIDTPEKDQKKTSQPGEPSYVYFIITRLLAENTTPSGLITSPGGTTYFGPTPKTSVPGTEGTTPSSGEITTPGTGSTPEKGRTTPGTGTSPGEGQSTPGTGTSPEKGQTTPGIGIGTTPIEGQKTTIPGMETTPGQGTTVPGIGTTSSEGGKTILPGVGTTPGESQETTGPGTGTTPMEGEKTTAPGIGTTPGESQKTTGPETGTTPVFGKRTPRSGERVHLHKHKIRIRRKHHRPGEPSYVYSYYYTTSGEETTTTPSGLITSPGGTTYFGPTPKTSVPGTEGTTPSSGEITTPGTGSTPEKGRKTPGTGTLPGEGQSTPGTGTSPGKGQTTPGIGTGTTPIEGQKTTIPGMETTPGQGTTVPGIGTTSSEGGKTTLPGVGTTPGESQETTGSGTGTTPMEGEKTTAPGIGTTPGESQETTGPETGTTPVFGKRTPTSGERVHLHKHKIRIRRKHHRPGEPSYVVPGTEGTTPSSGEITTPGTGSTPEKGRTTPGTGTSPGEGQSTPGTGTSPGKDQTTPGIGTGTTPIEGQKTTIPGMETTKPGETNGTTVPGENRRTVRKPQGMEILVTTPIGKVKKNTNRLLEYFGNLHQETSQETPLGHLKTGKQTHRVIQRLPVLKETPRSGERKEKEGFAQNHNKIKDRRKKPITVGPGILIINDCIMARETTTTPSGLNPSPGGHYIFRTNTQKHKCNRHGGRRNKTELGELQLPESGSTPEKRRTNSPELDFNLGARQKYSTERNFSGRRQNYSRNRNWYYTYEGQKNHYSDGTTPETRHNVHGIGTTSSEGGQKKPRIYTWRSEHSRRKVRKTTGTGTWYYSWKCEKTTAPESERQGGKTAGRITTTTPSGLITSPGELQFAPTPKKNKCTRTEGQHRTLVKLQLLELVVHMKKAEQLLESERHLELVLLQWKVRKQPLLESDYTGGKSGIGKTIGPEMRTTRPGEPSYVYSYYYTTSGEETTTTPSGIITTPGSTGYYGPTPKTTVPGTGTTQSESRQNLCLLPTGTSTTPAFSSPGYEKYTYFTTSNEETATTLMNKEKTTTNRETEMTFTPRLGKTDKITSTTPNMEQQRPNTKDKNLHTQEPELTLQSHLENKRPVQAVIQCGNPSRRNDTERRSWTDYARHRNSIHFDTRNPRANTGSPPSFLWDTPVGGTTPKGGVGQTTPGTGTQFTLTQEPGTPVFHPSFPVGNTSRRNDTERRSWTDYARHRNSIPFDTRNRSNRFNAVIQCGNTSRRNDTERRSWTDYARHRNSIHFDTRNRSNRFNAVIQWKVGELHQGGVETARQKPGQPKLGKKRGNGSRGQSPHRKKPREQGRRKGPKKQVQRRHSVWEHQGKDKPKGELDRNKRPGTGTQFTLTPGTGATGSTPSFSVGNKKNRRKTKPKRGELDNSATQEPKFTLTPGKPGQQEFTGQQPELIRLPNGDIRIVIERRRIPLYIRGPNGELIRIIEEMPGFTPGYITVKGPHGQNIELVTANSQNTPGVVTNSEGHIIRVILPYFFTKSNMTKPPMPVTVEGPHGEQILIIREHPGVTPGVVTHNGRILRIIIPKFSGEAPTYVTGPHGEIIYIIPGQNDTTPGAVTRTDGQLLYIILPQGFSYPSSTPGLVGPNIGLVNPGTTNPPSAQIGNPTIDIDTEFPDFNGTETNGTKGTGIEFIGGYNQYGPIPQNYSTPHPTFLFNTDFQPQMQLPQNYTLPPQFQNIAFEIFGNPEYNNSSPLLTLKQFDNIFAVLLKNGSPRVKQLIKVILKARGNKPKSFNLRIFVEELSRIFADMRYENKYFNYSELFIELMFETLMAALEIIRNTAALFIGVSADDPRFLAKCTRTGAAFYHSRYQDAIPNPVGPALHAHKDPKKSPDSYQTLDNN</sequence>
<feature type="compositionally biased region" description="Low complexity" evidence="1">
    <location>
        <begin position="1288"/>
        <end position="1325"/>
    </location>
</feature>
<feature type="compositionally biased region" description="Low complexity" evidence="1">
    <location>
        <begin position="69"/>
        <end position="85"/>
    </location>
</feature>
<feature type="compositionally biased region" description="Low complexity" evidence="1">
    <location>
        <begin position="1364"/>
        <end position="1383"/>
    </location>
</feature>
<feature type="compositionally biased region" description="Basic residues" evidence="1">
    <location>
        <begin position="1018"/>
        <end position="1032"/>
    </location>
</feature>
<feature type="compositionally biased region" description="Low complexity" evidence="1">
    <location>
        <begin position="1617"/>
        <end position="1635"/>
    </location>
</feature>
<feature type="compositionally biased region" description="Low complexity" evidence="1">
    <location>
        <begin position="904"/>
        <end position="920"/>
    </location>
</feature>
<feature type="compositionally biased region" description="Polar residues" evidence="1">
    <location>
        <begin position="2048"/>
        <end position="2058"/>
    </location>
</feature>
<feature type="region of interest" description="Disordered" evidence="1">
    <location>
        <begin position="548"/>
        <end position="572"/>
    </location>
</feature>
<feature type="compositionally biased region" description="Polar residues" evidence="1">
    <location>
        <begin position="1072"/>
        <end position="1097"/>
    </location>
</feature>
<feature type="compositionally biased region" description="Low complexity" evidence="1">
    <location>
        <begin position="231"/>
        <end position="252"/>
    </location>
</feature>
<feature type="compositionally biased region" description="Polar residues" evidence="1">
    <location>
        <begin position="1480"/>
        <end position="1505"/>
    </location>
</feature>
<feature type="compositionally biased region" description="Low complexity" evidence="1">
    <location>
        <begin position="880"/>
        <end position="891"/>
    </location>
</feature>
<feature type="compositionally biased region" description="Low complexity" evidence="1">
    <location>
        <begin position="1048"/>
        <end position="1057"/>
    </location>
</feature>
<feature type="compositionally biased region" description="Low complexity" evidence="1">
    <location>
        <begin position="1520"/>
        <end position="1551"/>
    </location>
</feature>
<feature type="compositionally biased region" description="Low complexity" evidence="1">
    <location>
        <begin position="1587"/>
        <end position="1606"/>
    </location>
</feature>
<feature type="compositionally biased region" description="Low complexity" evidence="1">
    <location>
        <begin position="584"/>
        <end position="601"/>
    </location>
</feature>
<feature type="region of interest" description="Disordered" evidence="1">
    <location>
        <begin position="2263"/>
        <end position="2285"/>
    </location>
</feature>
<accession>A0A8T0E8B5</accession>
<keyword evidence="4" id="KW-1185">Reference proteome</keyword>
<feature type="compositionally biased region" description="Polar residues" evidence="1">
    <location>
        <begin position="892"/>
        <end position="903"/>
    </location>
</feature>
<feature type="region of interest" description="Disordered" evidence="1">
    <location>
        <begin position="1240"/>
        <end position="1442"/>
    </location>
</feature>
<evidence type="ECO:0000256" key="1">
    <source>
        <dbReference type="SAM" id="MobiDB-lite"/>
    </source>
</evidence>